<keyword evidence="4" id="KW-1133">Transmembrane helix</keyword>
<organism evidence="6 7">
    <name type="scientific">Roseateles puraquae</name>
    <dbReference type="NCBI Taxonomy" id="431059"/>
    <lineage>
        <taxon>Bacteria</taxon>
        <taxon>Pseudomonadati</taxon>
        <taxon>Pseudomonadota</taxon>
        <taxon>Betaproteobacteria</taxon>
        <taxon>Burkholderiales</taxon>
        <taxon>Sphaerotilaceae</taxon>
        <taxon>Roseateles</taxon>
    </lineage>
</organism>
<keyword evidence="4" id="KW-0812">Transmembrane</keyword>
<feature type="compositionally biased region" description="Basic residues" evidence="3">
    <location>
        <begin position="1"/>
        <end position="15"/>
    </location>
</feature>
<feature type="transmembrane region" description="Helical" evidence="4">
    <location>
        <begin position="44"/>
        <end position="63"/>
    </location>
</feature>
<dbReference type="SUPFAM" id="SSF55073">
    <property type="entry name" value="Nucleotide cyclase"/>
    <property type="match status" value="1"/>
</dbReference>
<evidence type="ECO:0000256" key="2">
    <source>
        <dbReference type="ARBA" id="ARBA00034247"/>
    </source>
</evidence>
<comment type="caution">
    <text evidence="6">The sequence shown here is derived from an EMBL/GenBank/DDBJ whole genome shotgun (WGS) entry which is preliminary data.</text>
</comment>
<dbReference type="PANTHER" id="PTHR45138:SF9">
    <property type="entry name" value="DIGUANYLATE CYCLASE DGCM-RELATED"/>
    <property type="match status" value="1"/>
</dbReference>
<dbReference type="AlphaFoldDB" id="A0A254N0N3"/>
<evidence type="ECO:0000313" key="6">
    <source>
        <dbReference type="EMBL" id="OWR01849.1"/>
    </source>
</evidence>
<dbReference type="EMBL" id="NISI01000012">
    <property type="protein sequence ID" value="OWR01849.1"/>
    <property type="molecule type" value="Genomic_DNA"/>
</dbReference>
<evidence type="ECO:0000313" key="7">
    <source>
        <dbReference type="Proteomes" id="UP000197446"/>
    </source>
</evidence>
<dbReference type="EC" id="2.7.7.65" evidence="1"/>
<dbReference type="PANTHER" id="PTHR45138">
    <property type="entry name" value="REGULATORY COMPONENTS OF SENSORY TRANSDUCTION SYSTEM"/>
    <property type="match status" value="1"/>
</dbReference>
<dbReference type="InterPro" id="IPR050469">
    <property type="entry name" value="Diguanylate_Cyclase"/>
</dbReference>
<dbReference type="SMART" id="SM00267">
    <property type="entry name" value="GGDEF"/>
    <property type="match status" value="1"/>
</dbReference>
<reference evidence="6 7" key="1">
    <citation type="journal article" date="2007" name="Int. J. Syst. Evol. Microbiol.">
        <title>Description of Pelomonas aquatica sp. nov. and Pelomonas puraquae sp. nov., isolated from industrial and haemodialysis water.</title>
        <authorList>
            <person name="Gomila M."/>
            <person name="Bowien B."/>
            <person name="Falsen E."/>
            <person name="Moore E.R."/>
            <person name="Lalucat J."/>
        </authorList>
    </citation>
    <scope>NUCLEOTIDE SEQUENCE [LARGE SCALE GENOMIC DNA]</scope>
    <source>
        <strain evidence="6 7">CCUG 52769</strain>
    </source>
</reference>
<comment type="catalytic activity">
    <reaction evidence="2">
        <text>2 GTP = 3',3'-c-di-GMP + 2 diphosphate</text>
        <dbReference type="Rhea" id="RHEA:24898"/>
        <dbReference type="ChEBI" id="CHEBI:33019"/>
        <dbReference type="ChEBI" id="CHEBI:37565"/>
        <dbReference type="ChEBI" id="CHEBI:58805"/>
        <dbReference type="EC" id="2.7.7.65"/>
    </reaction>
</comment>
<feature type="region of interest" description="Disordered" evidence="3">
    <location>
        <begin position="1"/>
        <end position="36"/>
    </location>
</feature>
<keyword evidence="4" id="KW-0472">Membrane</keyword>
<evidence type="ECO:0000256" key="3">
    <source>
        <dbReference type="SAM" id="MobiDB-lite"/>
    </source>
</evidence>
<protein>
    <recommendedName>
        <fullName evidence="1">diguanylate cyclase</fullName>
        <ecNumber evidence="1">2.7.7.65</ecNumber>
    </recommendedName>
</protein>
<dbReference type="Pfam" id="PF00990">
    <property type="entry name" value="GGDEF"/>
    <property type="match status" value="1"/>
</dbReference>
<sequence length="419" mass="44829">MRCCAGRRKTRRPPRRAREPRAPRAPGTLGPPSQPPPPVTAQPLLIALVSVQFLVHALVWAMTARMARRWREAEGHFALFWFMLATGLMLFVPPWDSGSAPRNLADLLIIAASMCEHRGLALHWGRRLPLTPYALGLAAAAGVVAASFLMDNGHGLRVAVVCFGCAAMMAASVRLMWRQGRAATPIFAPVAAAGYTLLAAALTVRGVQALMVGATTKISIDAPVHANIPLAIAVLFVGGLLNLVHIRLVLGRVLHRLGQQAQTDELTGALNRRGLLQHLEAVHAGAASGQAGYALLMVDIDHFKTINDQHGHAEGDRVLKGVSASLRKALRADDHVGRWGGEEFCVLLPHTTLHDATLLAERIARRVSDDGQRVPVTVSIGVSVYTAGDTDLQAVLRRADGALYEAKAAGRDRVVAALS</sequence>
<evidence type="ECO:0000256" key="1">
    <source>
        <dbReference type="ARBA" id="ARBA00012528"/>
    </source>
</evidence>
<dbReference type="PROSITE" id="PS50887">
    <property type="entry name" value="GGDEF"/>
    <property type="match status" value="1"/>
</dbReference>
<dbReference type="Gene3D" id="3.30.70.270">
    <property type="match status" value="1"/>
</dbReference>
<name>A0A254N0N3_9BURK</name>
<evidence type="ECO:0000256" key="4">
    <source>
        <dbReference type="SAM" id="Phobius"/>
    </source>
</evidence>
<dbReference type="NCBIfam" id="TIGR00254">
    <property type="entry name" value="GGDEF"/>
    <property type="match status" value="1"/>
</dbReference>
<proteinExistence type="predicted"/>
<dbReference type="InterPro" id="IPR029787">
    <property type="entry name" value="Nucleotide_cyclase"/>
</dbReference>
<feature type="transmembrane region" description="Helical" evidence="4">
    <location>
        <begin position="186"/>
        <end position="208"/>
    </location>
</feature>
<keyword evidence="7" id="KW-1185">Reference proteome</keyword>
<dbReference type="InterPro" id="IPR000160">
    <property type="entry name" value="GGDEF_dom"/>
</dbReference>
<evidence type="ECO:0000259" key="5">
    <source>
        <dbReference type="PROSITE" id="PS50887"/>
    </source>
</evidence>
<dbReference type="FunFam" id="3.30.70.270:FF:000001">
    <property type="entry name" value="Diguanylate cyclase domain protein"/>
    <property type="match status" value="1"/>
</dbReference>
<feature type="transmembrane region" description="Helical" evidence="4">
    <location>
        <begin position="228"/>
        <end position="250"/>
    </location>
</feature>
<feature type="transmembrane region" description="Helical" evidence="4">
    <location>
        <begin position="75"/>
        <end position="92"/>
    </location>
</feature>
<dbReference type="CDD" id="cd01949">
    <property type="entry name" value="GGDEF"/>
    <property type="match status" value="1"/>
</dbReference>
<dbReference type="GO" id="GO:0052621">
    <property type="term" value="F:diguanylate cyclase activity"/>
    <property type="evidence" value="ECO:0007669"/>
    <property type="project" value="UniProtKB-EC"/>
</dbReference>
<dbReference type="InterPro" id="IPR043128">
    <property type="entry name" value="Rev_trsase/Diguanyl_cyclase"/>
</dbReference>
<feature type="transmembrane region" description="Helical" evidence="4">
    <location>
        <begin position="133"/>
        <end position="150"/>
    </location>
</feature>
<feature type="domain" description="GGDEF" evidence="5">
    <location>
        <begin position="291"/>
        <end position="419"/>
    </location>
</feature>
<feature type="transmembrane region" description="Helical" evidence="4">
    <location>
        <begin position="156"/>
        <end position="177"/>
    </location>
</feature>
<dbReference type="Proteomes" id="UP000197446">
    <property type="component" value="Unassembled WGS sequence"/>
</dbReference>
<gene>
    <name evidence="6" type="ORF">CDO81_22790</name>
</gene>
<accession>A0A254N0N3</accession>